<dbReference type="Proteomes" id="UP000215223">
    <property type="component" value="Unassembled WGS sequence"/>
</dbReference>
<evidence type="ECO:0000313" key="1">
    <source>
        <dbReference type="EMBL" id="OXM57077.1"/>
    </source>
</evidence>
<evidence type="ECO:0000313" key="2">
    <source>
        <dbReference type="Proteomes" id="UP000215223"/>
    </source>
</evidence>
<reference evidence="1 2" key="1">
    <citation type="submission" date="2017-07" db="EMBL/GenBank/DDBJ databases">
        <title>Amycolatopsis thailandensis Genome sequencing and assembly.</title>
        <authorList>
            <person name="Kaur N."/>
            <person name="Mayilraj S."/>
        </authorList>
    </citation>
    <scope>NUCLEOTIDE SEQUENCE [LARGE SCALE GENOMIC DNA]</scope>
    <source>
        <strain evidence="1 2">JCM 16380</strain>
    </source>
</reference>
<dbReference type="AlphaFoldDB" id="A0A229SDT9"/>
<accession>A0A229SDT9</accession>
<name>A0A229SDT9_9PSEU</name>
<proteinExistence type="predicted"/>
<dbReference type="EMBL" id="NMQT01000031">
    <property type="protein sequence ID" value="OXM57077.1"/>
    <property type="molecule type" value="Genomic_DNA"/>
</dbReference>
<keyword evidence="2" id="KW-1185">Reference proteome</keyword>
<protein>
    <submittedName>
        <fullName evidence="1">Uncharacterized protein</fullName>
    </submittedName>
</protein>
<organism evidence="1 2">
    <name type="scientific">Amycolatopsis thailandensis</name>
    <dbReference type="NCBI Taxonomy" id="589330"/>
    <lineage>
        <taxon>Bacteria</taxon>
        <taxon>Bacillati</taxon>
        <taxon>Actinomycetota</taxon>
        <taxon>Actinomycetes</taxon>
        <taxon>Pseudonocardiales</taxon>
        <taxon>Pseudonocardiaceae</taxon>
        <taxon>Amycolatopsis</taxon>
    </lineage>
</organism>
<comment type="caution">
    <text evidence="1">The sequence shown here is derived from an EMBL/GenBank/DDBJ whole genome shotgun (WGS) entry which is preliminary data.</text>
</comment>
<sequence>MAMVLFGYVAGSSRAGDNRNIVTFALGGEVDPPASWNERAVSSRQPGRTPTWFRQIQTACEAERLLSLVKAR</sequence>
<gene>
    <name evidence="1" type="ORF">CFP71_10095</name>
</gene>